<keyword evidence="1" id="KW-1133">Transmembrane helix</keyword>
<dbReference type="OrthoDB" id="1886007at2"/>
<dbReference type="EMBL" id="FMKA01000004">
    <property type="protein sequence ID" value="SCP96231.1"/>
    <property type="molecule type" value="Genomic_DNA"/>
</dbReference>
<dbReference type="Proteomes" id="UP000199315">
    <property type="component" value="Unassembled WGS sequence"/>
</dbReference>
<feature type="transmembrane region" description="Helical" evidence="1">
    <location>
        <begin position="271"/>
        <end position="289"/>
    </location>
</feature>
<proteinExistence type="predicted"/>
<feature type="transmembrane region" description="Helical" evidence="1">
    <location>
        <begin position="9"/>
        <end position="29"/>
    </location>
</feature>
<evidence type="ECO:0000313" key="3">
    <source>
        <dbReference type="Proteomes" id="UP000199315"/>
    </source>
</evidence>
<name>A0A1D3TRA3_9FIRM</name>
<feature type="transmembrane region" description="Helical" evidence="1">
    <location>
        <begin position="35"/>
        <end position="52"/>
    </location>
</feature>
<evidence type="ECO:0008006" key="4">
    <source>
        <dbReference type="Google" id="ProtNLM"/>
    </source>
</evidence>
<reference evidence="2 3" key="1">
    <citation type="submission" date="2016-09" db="EMBL/GenBank/DDBJ databases">
        <authorList>
            <person name="Capua I."/>
            <person name="De Benedictis P."/>
            <person name="Joannis T."/>
            <person name="Lombin L.H."/>
            <person name="Cattoli G."/>
        </authorList>
    </citation>
    <scope>NUCLEOTIDE SEQUENCE [LARGE SCALE GENOMIC DNA]</scope>
    <source>
        <strain evidence="2 3">GluBS11</strain>
    </source>
</reference>
<evidence type="ECO:0000256" key="1">
    <source>
        <dbReference type="SAM" id="Phobius"/>
    </source>
</evidence>
<feature type="transmembrane region" description="Helical" evidence="1">
    <location>
        <begin position="64"/>
        <end position="85"/>
    </location>
</feature>
<organism evidence="2 3">
    <name type="scientific">Anaerobium acetethylicum</name>
    <dbReference type="NCBI Taxonomy" id="1619234"/>
    <lineage>
        <taxon>Bacteria</taxon>
        <taxon>Bacillati</taxon>
        <taxon>Bacillota</taxon>
        <taxon>Clostridia</taxon>
        <taxon>Lachnospirales</taxon>
        <taxon>Lachnospiraceae</taxon>
        <taxon>Anaerobium</taxon>
    </lineage>
</organism>
<feature type="transmembrane region" description="Helical" evidence="1">
    <location>
        <begin position="334"/>
        <end position="355"/>
    </location>
</feature>
<accession>A0A1D3TRA3</accession>
<keyword evidence="1" id="KW-0472">Membrane</keyword>
<protein>
    <recommendedName>
        <fullName evidence="4">O-Antigen ligase</fullName>
    </recommendedName>
</protein>
<dbReference type="RefSeq" id="WP_091231258.1">
    <property type="nucleotide sequence ID" value="NZ_FMKA01000004.1"/>
</dbReference>
<feature type="transmembrane region" description="Helical" evidence="1">
    <location>
        <begin position="91"/>
        <end position="112"/>
    </location>
</feature>
<dbReference type="InterPro" id="IPR051533">
    <property type="entry name" value="WaaL-like"/>
</dbReference>
<feature type="transmembrane region" description="Helical" evidence="1">
    <location>
        <begin position="197"/>
        <end position="225"/>
    </location>
</feature>
<dbReference type="PANTHER" id="PTHR37422">
    <property type="entry name" value="TEICHURONIC ACID BIOSYNTHESIS PROTEIN TUAE"/>
    <property type="match status" value="1"/>
</dbReference>
<dbReference type="STRING" id="1619234.SAMN05421730_100430"/>
<feature type="transmembrane region" description="Helical" evidence="1">
    <location>
        <begin position="240"/>
        <end position="259"/>
    </location>
</feature>
<dbReference type="AlphaFoldDB" id="A0A1D3TRA3"/>
<sequence length="429" mass="48568">MKISKNKLLIYILTFIIVYQDSLISITHLGFLDHIDELFILFFVARAIFYLAKRSNISSLTTKIFILLSLFWVVGVVSCLIHSSYRFSSLLMASILMVKIYLLIMSLIIHPIKEKTYYHFVDALLFAGKITAVTGIVNFIAPSLWTKLIPFAYDYTRQGLPSVMGLFIHAGQYGWFMLFISILYYSKYRTNKEKRSLYLFIVYACLACLSMKVKVVLGIATILLFDSFVLQKKRIDAKKIIIPFIGVGFVIFFFGGLISETYQMYFTDSGGSARYAFLVGSLSIIKDFFPLGVGFSKFGTYYAQVNYSEWYYAYGLNTVWGLKPGNIFFGMDTFWPAIMGETGVLGTIIYVVLLATIMKALYRNYKTDVSVNGKSCSFIALSSLLVFVQALVESTGEQIFNSSPQNIVIGIMVGFALSKKLRNGIKIYD</sequence>
<feature type="transmembrane region" description="Helical" evidence="1">
    <location>
        <begin position="124"/>
        <end position="145"/>
    </location>
</feature>
<keyword evidence="3" id="KW-1185">Reference proteome</keyword>
<keyword evidence="1" id="KW-0812">Transmembrane</keyword>
<dbReference type="PANTHER" id="PTHR37422:SF13">
    <property type="entry name" value="LIPOPOLYSACCHARIDE BIOSYNTHESIS PROTEIN PA4999-RELATED"/>
    <property type="match status" value="1"/>
</dbReference>
<gene>
    <name evidence="2" type="ORF">SAMN05421730_100430</name>
</gene>
<feature type="transmembrane region" description="Helical" evidence="1">
    <location>
        <begin position="165"/>
        <end position="185"/>
    </location>
</feature>
<evidence type="ECO:0000313" key="2">
    <source>
        <dbReference type="EMBL" id="SCP96231.1"/>
    </source>
</evidence>